<keyword evidence="1 12" id="KW-0240">DNA-directed RNA polymerase</keyword>
<dbReference type="CDD" id="cd03364">
    <property type="entry name" value="TOPRIM_DnaG_primases"/>
    <property type="match status" value="1"/>
</dbReference>
<dbReference type="InterPro" id="IPR034151">
    <property type="entry name" value="TOPRIM_DnaG_bac"/>
</dbReference>
<dbReference type="GO" id="GO:1990077">
    <property type="term" value="C:primosome complex"/>
    <property type="evidence" value="ECO:0007669"/>
    <property type="project" value="UniProtKB-KW"/>
</dbReference>
<dbReference type="SUPFAM" id="SSF57783">
    <property type="entry name" value="Zinc beta-ribbon"/>
    <property type="match status" value="1"/>
</dbReference>
<dbReference type="Gene3D" id="3.90.580.10">
    <property type="entry name" value="Zinc finger, CHC2-type domain"/>
    <property type="match status" value="1"/>
</dbReference>
<evidence type="ECO:0000256" key="2">
    <source>
        <dbReference type="ARBA" id="ARBA00022515"/>
    </source>
</evidence>
<dbReference type="GO" id="GO:0003899">
    <property type="term" value="F:DNA-directed RNA polymerase activity"/>
    <property type="evidence" value="ECO:0007669"/>
    <property type="project" value="UniProtKB-UniRule"/>
</dbReference>
<comment type="caution">
    <text evidence="16">The sequence shown here is derived from an EMBL/GenBank/DDBJ whole genome shotgun (WGS) entry which is preliminary data.</text>
</comment>
<dbReference type="PANTHER" id="PTHR30313">
    <property type="entry name" value="DNA PRIMASE"/>
    <property type="match status" value="1"/>
</dbReference>
<dbReference type="NCBIfam" id="TIGR01391">
    <property type="entry name" value="dnaG"/>
    <property type="match status" value="1"/>
</dbReference>
<dbReference type="InterPro" id="IPR016136">
    <property type="entry name" value="DNA_helicase_N/primase_C"/>
</dbReference>
<feature type="domain" description="Toprim" evidence="15">
    <location>
        <begin position="266"/>
        <end position="347"/>
    </location>
</feature>
<dbReference type="SMART" id="SM00493">
    <property type="entry name" value="TOPRIM"/>
    <property type="match status" value="1"/>
</dbReference>
<evidence type="ECO:0000256" key="12">
    <source>
        <dbReference type="HAMAP-Rule" id="MF_00974"/>
    </source>
</evidence>
<evidence type="ECO:0000256" key="9">
    <source>
        <dbReference type="ARBA" id="ARBA00022842"/>
    </source>
</evidence>
<keyword evidence="8 12" id="KW-0862">Zinc</keyword>
<dbReference type="GO" id="GO:0000428">
    <property type="term" value="C:DNA-directed RNA polymerase complex"/>
    <property type="evidence" value="ECO:0007669"/>
    <property type="project" value="UniProtKB-KW"/>
</dbReference>
<keyword evidence="2 12" id="KW-0639">Primosome</keyword>
<dbReference type="InterPro" id="IPR050219">
    <property type="entry name" value="DnaG_primase"/>
</dbReference>
<comment type="function">
    <text evidence="12 13">RNA polymerase that catalyzes the synthesis of short RNA molecules used as primers for DNA polymerase during DNA replication.</text>
</comment>
<keyword evidence="5 12" id="KW-0235">DNA replication</keyword>
<dbReference type="GO" id="GO:0005737">
    <property type="term" value="C:cytoplasm"/>
    <property type="evidence" value="ECO:0007669"/>
    <property type="project" value="TreeGrafter"/>
</dbReference>
<accession>A0A9X3JG20</accession>
<comment type="similarity">
    <text evidence="12 13">Belongs to the DnaG primase family.</text>
</comment>
<dbReference type="FunFam" id="3.90.580.10:FF:000001">
    <property type="entry name" value="DNA primase"/>
    <property type="match status" value="1"/>
</dbReference>
<dbReference type="PROSITE" id="PS50880">
    <property type="entry name" value="TOPRIM"/>
    <property type="match status" value="1"/>
</dbReference>
<keyword evidence="9" id="KW-0460">Magnesium</keyword>
<evidence type="ECO:0000259" key="15">
    <source>
        <dbReference type="PROSITE" id="PS50880"/>
    </source>
</evidence>
<dbReference type="InterPro" id="IPR006171">
    <property type="entry name" value="TOPRIM_dom"/>
</dbReference>
<evidence type="ECO:0000256" key="3">
    <source>
        <dbReference type="ARBA" id="ARBA00022679"/>
    </source>
</evidence>
<comment type="domain">
    <text evidence="12">Contains an N-terminal zinc-binding domain, a central core domain that contains the primase activity, and a C-terminal DnaB-binding domain.</text>
</comment>
<evidence type="ECO:0000256" key="5">
    <source>
        <dbReference type="ARBA" id="ARBA00022705"/>
    </source>
</evidence>
<dbReference type="Gene3D" id="1.10.860.10">
    <property type="entry name" value="DNAb Helicase, Chain A"/>
    <property type="match status" value="1"/>
</dbReference>
<dbReference type="EC" id="2.7.7.101" evidence="12"/>
<dbReference type="PIRSF" id="PIRSF002811">
    <property type="entry name" value="DnaG"/>
    <property type="match status" value="1"/>
</dbReference>
<evidence type="ECO:0000256" key="14">
    <source>
        <dbReference type="PIRSR" id="PIRSR002811-1"/>
    </source>
</evidence>
<dbReference type="InterPro" id="IPR036977">
    <property type="entry name" value="DNA_primase_Znf_CHC2"/>
</dbReference>
<keyword evidence="11 12" id="KW-0804">Transcription</keyword>
<dbReference type="InterPro" id="IPR019475">
    <property type="entry name" value="DNA_primase_DnaB-bd"/>
</dbReference>
<proteinExistence type="inferred from homology"/>
<dbReference type="GO" id="GO:0008270">
    <property type="term" value="F:zinc ion binding"/>
    <property type="evidence" value="ECO:0007669"/>
    <property type="project" value="UniProtKB-UniRule"/>
</dbReference>
<dbReference type="Pfam" id="PF10410">
    <property type="entry name" value="DnaB_bind"/>
    <property type="match status" value="1"/>
</dbReference>
<sequence>MARIIPQEVINELQDKVSIVDVVSPYVDIQKKGKNYFGHCPFHEDNTPSFSVNDEKQIYHCFSCGRGGNIYQFLMDMEGYSFTQAVEKVAELSGQNVGFDFSAINQKQEDRYYNDHQERLIDLHESLTELYHYLLTTTKLGHDAMDYLQGRGLAKETIEDYQIGLAPNDGNIASQHLFNKGFVQEELLDSGVFTGANDDLRDRFRGRIIFPLRDRRGKVVAFSGRKLPGANDDQAKYLNSPETELFNKSQFLFNLDIAQNESRRAKELVLYEGFMDVISAANIGLKNGVASMGTSLTQDQAHIIGRYSKRLLLAYDGDKAGLEAMKRALDNMQTWSSRLDIDLLLFPNQLDPDEFIQTYGADAYREFVSKQRVSPIHFYRFYYRQHYSLNDDQGKLNYIQAMAKIISQTDTEVEQAIYIKELAEDTGLSQEVLTRQIKQVRQTEKKQRRNDSSDYAPIGQAAEGPIRSVQKDYSRLELSEMALFYHLLYSEETAIILQEEAPGFHFETPLMQSLYLLWQNYCQETASRDTSGFLASLTGQAARNQLVEIMAMNLPAELGEGELDDLVFNISTQSQLQAQMAAIDDQLSEAKLRDDLAQINDLHRKKIEILKQLKHTKR</sequence>
<reference evidence="16" key="1">
    <citation type="submission" date="2022-12" db="EMBL/GenBank/DDBJ databases">
        <title>Description and comparative metabolic analysis of Aerococcus sp. nov., isolated from the feces of a pig.</title>
        <authorList>
            <person name="Chang Y.-H."/>
        </authorList>
    </citation>
    <scope>NUCLEOTIDE SEQUENCE</scope>
    <source>
        <strain evidence="16">YH-aer222</strain>
    </source>
</reference>
<feature type="zinc finger region" description="CHC2-type" evidence="12 14">
    <location>
        <begin position="40"/>
        <end position="64"/>
    </location>
</feature>
<dbReference type="InterPro" id="IPR006295">
    <property type="entry name" value="DNA_primase_DnaG"/>
</dbReference>
<gene>
    <name evidence="12 16" type="primary">dnaG</name>
    <name evidence="16" type="ORF">OW157_00395</name>
</gene>
<dbReference type="EMBL" id="JAPRFR010000001">
    <property type="protein sequence ID" value="MCZ0725024.1"/>
    <property type="molecule type" value="Genomic_DNA"/>
</dbReference>
<dbReference type="HAMAP" id="MF_00974">
    <property type="entry name" value="DNA_primase_DnaG"/>
    <property type="match status" value="1"/>
</dbReference>
<dbReference type="InterPro" id="IPR002694">
    <property type="entry name" value="Znf_CHC2"/>
</dbReference>
<evidence type="ECO:0000256" key="8">
    <source>
        <dbReference type="ARBA" id="ARBA00022833"/>
    </source>
</evidence>
<dbReference type="AlphaFoldDB" id="A0A9X3JG20"/>
<dbReference type="GO" id="GO:0006269">
    <property type="term" value="P:DNA replication, synthesis of primer"/>
    <property type="evidence" value="ECO:0007669"/>
    <property type="project" value="UniProtKB-UniRule"/>
</dbReference>
<evidence type="ECO:0000256" key="13">
    <source>
        <dbReference type="PIRNR" id="PIRNR002811"/>
    </source>
</evidence>
<name>A0A9X3JG20_9LACT</name>
<organism evidence="16 17">
    <name type="scientific">Aerococcus kribbianus</name>
    <dbReference type="NCBI Taxonomy" id="2999064"/>
    <lineage>
        <taxon>Bacteria</taxon>
        <taxon>Bacillati</taxon>
        <taxon>Bacillota</taxon>
        <taxon>Bacilli</taxon>
        <taxon>Lactobacillales</taxon>
        <taxon>Aerococcaceae</taxon>
        <taxon>Aerococcus</taxon>
    </lineage>
</organism>
<dbReference type="InterPro" id="IPR013264">
    <property type="entry name" value="DNAG_N"/>
</dbReference>
<comment type="catalytic activity">
    <reaction evidence="12">
        <text>ssDNA + n NTP = ssDNA/pppN(pN)n-1 hybrid + (n-1) diphosphate.</text>
        <dbReference type="EC" id="2.7.7.101"/>
    </reaction>
</comment>
<dbReference type="Pfam" id="PF13155">
    <property type="entry name" value="Toprim_2"/>
    <property type="match status" value="1"/>
</dbReference>
<keyword evidence="3 12" id="KW-0808">Transferase</keyword>
<evidence type="ECO:0000256" key="11">
    <source>
        <dbReference type="ARBA" id="ARBA00023163"/>
    </source>
</evidence>
<evidence type="ECO:0000256" key="1">
    <source>
        <dbReference type="ARBA" id="ARBA00022478"/>
    </source>
</evidence>
<keyword evidence="10 12" id="KW-0238">DNA-binding</keyword>
<evidence type="ECO:0000256" key="7">
    <source>
        <dbReference type="ARBA" id="ARBA00022771"/>
    </source>
</evidence>
<dbReference type="Gene3D" id="3.40.1360.10">
    <property type="match status" value="1"/>
</dbReference>
<keyword evidence="6 12" id="KW-0479">Metal-binding</keyword>
<dbReference type="Gene3D" id="3.90.980.10">
    <property type="entry name" value="DNA primase, catalytic core, N-terminal domain"/>
    <property type="match status" value="1"/>
</dbReference>
<keyword evidence="7 12" id="KW-0863">Zinc-finger</keyword>
<evidence type="ECO:0000256" key="4">
    <source>
        <dbReference type="ARBA" id="ARBA00022695"/>
    </source>
</evidence>
<evidence type="ECO:0000256" key="10">
    <source>
        <dbReference type="ARBA" id="ARBA00023125"/>
    </source>
</evidence>
<keyword evidence="17" id="KW-1185">Reference proteome</keyword>
<protein>
    <recommendedName>
        <fullName evidence="12 13">DNA primase</fullName>
        <ecNumber evidence="12">2.7.7.101</ecNumber>
    </recommendedName>
</protein>
<dbReference type="Pfam" id="PF08275">
    <property type="entry name" value="DNAG_N"/>
    <property type="match status" value="1"/>
</dbReference>
<dbReference type="SMART" id="SM00400">
    <property type="entry name" value="ZnF_CHCC"/>
    <property type="match status" value="1"/>
</dbReference>
<keyword evidence="4 12" id="KW-0548">Nucleotidyltransferase</keyword>
<dbReference type="GO" id="GO:0003677">
    <property type="term" value="F:DNA binding"/>
    <property type="evidence" value="ECO:0007669"/>
    <property type="project" value="UniProtKB-KW"/>
</dbReference>
<dbReference type="InterPro" id="IPR037068">
    <property type="entry name" value="DNA_primase_core_N_sf"/>
</dbReference>
<dbReference type="PANTHER" id="PTHR30313:SF2">
    <property type="entry name" value="DNA PRIMASE"/>
    <property type="match status" value="1"/>
</dbReference>
<comment type="subunit">
    <text evidence="12">Monomer. Interacts with DnaB.</text>
</comment>
<dbReference type="RefSeq" id="WP_268751350.1">
    <property type="nucleotide sequence ID" value="NZ_JAPRFQ010000001.1"/>
</dbReference>
<dbReference type="Proteomes" id="UP001146670">
    <property type="component" value="Unassembled WGS sequence"/>
</dbReference>
<dbReference type="Pfam" id="PF01807">
    <property type="entry name" value="Zn_ribbon_DnaG"/>
    <property type="match status" value="1"/>
</dbReference>
<evidence type="ECO:0000313" key="17">
    <source>
        <dbReference type="Proteomes" id="UP001146670"/>
    </source>
</evidence>
<comment type="cofactor">
    <cofactor evidence="12 13 14">
        <name>Zn(2+)</name>
        <dbReference type="ChEBI" id="CHEBI:29105"/>
    </cofactor>
    <text evidence="12 13 14">Binds 1 zinc ion per monomer.</text>
</comment>
<evidence type="ECO:0000313" key="16">
    <source>
        <dbReference type="EMBL" id="MCZ0725024.1"/>
    </source>
</evidence>
<dbReference type="InterPro" id="IPR030846">
    <property type="entry name" value="DnaG_bac"/>
</dbReference>
<dbReference type="SUPFAM" id="SSF56731">
    <property type="entry name" value="DNA primase core"/>
    <property type="match status" value="1"/>
</dbReference>
<evidence type="ECO:0000256" key="6">
    <source>
        <dbReference type="ARBA" id="ARBA00022723"/>
    </source>
</evidence>